<evidence type="ECO:0000313" key="6">
    <source>
        <dbReference type="EMBL" id="PJB55439.1"/>
    </source>
</evidence>
<evidence type="ECO:0000256" key="1">
    <source>
        <dbReference type="RuleBase" id="RU363094"/>
    </source>
</evidence>
<dbReference type="InterPro" id="IPR006464">
    <property type="entry name" value="AcTrfase_RimI/Ard1"/>
</dbReference>
<evidence type="ECO:0000313" key="4">
    <source>
        <dbReference type="EMBL" id="PIX33690.1"/>
    </source>
</evidence>
<dbReference type="InterPro" id="IPR000182">
    <property type="entry name" value="GNAT_dom"/>
</dbReference>
<comment type="catalytic activity">
    <reaction evidence="1">
        <text>N-terminal L-alanyl-[ribosomal protein bS18] + acetyl-CoA = N-terminal N(alpha)-acetyl-L-alanyl-[ribosomal protein bS18] + CoA + H(+)</text>
        <dbReference type="Rhea" id="RHEA:43756"/>
        <dbReference type="Rhea" id="RHEA-COMP:10676"/>
        <dbReference type="Rhea" id="RHEA-COMP:10677"/>
        <dbReference type="ChEBI" id="CHEBI:15378"/>
        <dbReference type="ChEBI" id="CHEBI:57287"/>
        <dbReference type="ChEBI" id="CHEBI:57288"/>
        <dbReference type="ChEBI" id="CHEBI:64718"/>
        <dbReference type="ChEBI" id="CHEBI:83683"/>
        <dbReference type="EC" id="2.3.1.266"/>
    </reaction>
</comment>
<name>A0A1J5GEI0_9BACT</name>
<sequence>MMNNHGFTGVIIRPMETDDLPKVLDIEKQSFPIPWTYDMFCDELTRNKYARYFILEKDKEIIGYLGLWHKETSFHITNIAITEKFRREGYGGKLLKFVEKIGTTYKIEKISLEVRKSNYMAQNMYKKYGYRTKRIWKNYYREEREDALVMEKKLY</sequence>
<dbReference type="SUPFAM" id="SSF55729">
    <property type="entry name" value="Acyl-CoA N-acyltransferases (Nat)"/>
    <property type="match status" value="1"/>
</dbReference>
<dbReference type="AlphaFoldDB" id="A0A1J5GEI0"/>
<dbReference type="STRING" id="1805029.AUK42_06515"/>
<reference evidence="8 9" key="3">
    <citation type="submission" date="2017-09" db="EMBL/GenBank/DDBJ databases">
        <title>Depth-based differentiation of microbial function through sediment-hosted aquifers and enrichment of novel symbionts in the deep terrestrial subsurface.</title>
        <authorList>
            <person name="Probst A.J."/>
            <person name="Ladd B."/>
            <person name="Jarett J.K."/>
            <person name="Geller-Mcgrath D.E."/>
            <person name="Sieber C.M."/>
            <person name="Emerson J.B."/>
            <person name="Anantharaman K."/>
            <person name="Thomas B.C."/>
            <person name="Malmstrom R."/>
            <person name="Stieglmeier M."/>
            <person name="Klingl A."/>
            <person name="Woyke T."/>
            <person name="Ryan C.M."/>
            <person name="Banfield J.F."/>
        </authorList>
    </citation>
    <scope>NUCLEOTIDE SEQUENCE [LARGE SCALE GENOMIC DNA]</scope>
    <source>
        <strain evidence="5">CG_4_10_14_3_um_filter_34_13</strain>
        <strain evidence="6">CG_4_9_14_3_um_filter_33_16</strain>
    </source>
</reference>
<evidence type="ECO:0000313" key="9">
    <source>
        <dbReference type="Proteomes" id="UP000230646"/>
    </source>
</evidence>
<reference evidence="4" key="2">
    <citation type="submission" date="2017-09" db="EMBL/GenBank/DDBJ databases">
        <title>Depth-based differentiation of microbial function through sediment-hosted aquifers and enrichment of novel symbionts in the deep terrestrial subsurface.</title>
        <authorList>
            <person name="Probst A.J."/>
            <person name="Ladd B."/>
            <person name="Jarett J.K."/>
            <person name="Geller-Mcgrath D.E."/>
            <person name="Sieber C.M.K."/>
            <person name="Emerson J.B."/>
            <person name="Anantharaman K."/>
            <person name="Thomas B.C."/>
            <person name="Malmstrom R."/>
            <person name="Stieglmeier M."/>
            <person name="Klingl A."/>
            <person name="Woyke T."/>
            <person name="Ryan C.M."/>
            <person name="Banfield J.F."/>
        </authorList>
    </citation>
    <scope>NUCLEOTIDE SEQUENCE</scope>
    <source>
        <strain evidence="4">CG_4_8_14_3_um_filter_34_18</strain>
    </source>
</reference>
<dbReference type="PANTHER" id="PTHR47542:SF2">
    <property type="entry name" value="ACYL-COA N-ACYLTRANSFERASES (NAT) SUPERFAMILY PROTEIN"/>
    <property type="match status" value="1"/>
</dbReference>
<dbReference type="Proteomes" id="UP000231493">
    <property type="component" value="Unassembled WGS sequence"/>
</dbReference>
<dbReference type="GO" id="GO:0005737">
    <property type="term" value="C:cytoplasm"/>
    <property type="evidence" value="ECO:0007669"/>
    <property type="project" value="UniProtKB-SubCell"/>
</dbReference>
<feature type="domain" description="N-acetyltransferase" evidence="2">
    <location>
        <begin position="10"/>
        <end position="155"/>
    </location>
</feature>
<dbReference type="EC" id="2.3.1.266" evidence="1"/>
<keyword evidence="3" id="KW-0808">Transferase</keyword>
<dbReference type="Proteomes" id="UP000230646">
    <property type="component" value="Unassembled WGS sequence"/>
</dbReference>
<dbReference type="EMBL" id="PFKO01000018">
    <property type="protein sequence ID" value="PIY33875.1"/>
    <property type="molecule type" value="Genomic_DNA"/>
</dbReference>
<dbReference type="Proteomes" id="UP000182763">
    <property type="component" value="Unassembled WGS sequence"/>
</dbReference>
<organism evidence="3 7">
    <name type="scientific">Candidatus Infernicultor aquiphilus</name>
    <dbReference type="NCBI Taxonomy" id="1805029"/>
    <lineage>
        <taxon>Bacteria</taxon>
        <taxon>Pseudomonadati</taxon>
        <taxon>Atribacterota</taxon>
        <taxon>Candidatus Phoenicimicrobiia</taxon>
        <taxon>Candidatus Pheonicimicrobiales</taxon>
        <taxon>Candidatus Phoenicimicrobiaceae</taxon>
        <taxon>Candidatus Infernicultor</taxon>
    </lineage>
</organism>
<accession>A0A1J5GEI0</accession>
<evidence type="ECO:0000313" key="5">
    <source>
        <dbReference type="EMBL" id="PIY33875.1"/>
    </source>
</evidence>
<protein>
    <recommendedName>
        <fullName evidence="1">[Ribosomal protein bS18]-alanine N-acetyltransferase</fullName>
        <ecNumber evidence="1">2.3.1.266</ecNumber>
    </recommendedName>
</protein>
<keyword evidence="1" id="KW-0963">Cytoplasm</keyword>
<accession>A0A2M7PTI9</accession>
<dbReference type="EMBL" id="PFIP01000133">
    <property type="protein sequence ID" value="PIX33690.1"/>
    <property type="molecule type" value="Genomic_DNA"/>
</dbReference>
<comment type="similarity">
    <text evidence="1">Belongs to the acetyltransferase family. RimI subfamily.</text>
</comment>
<comment type="caution">
    <text evidence="3">The sequence shown here is derived from an EMBL/GenBank/DDBJ whole genome shotgun (WGS) entry which is preliminary data.</text>
</comment>
<evidence type="ECO:0000313" key="7">
    <source>
        <dbReference type="Proteomes" id="UP000182763"/>
    </source>
</evidence>
<dbReference type="EMBL" id="PFTV01000209">
    <property type="protein sequence ID" value="PJB55439.1"/>
    <property type="molecule type" value="Genomic_DNA"/>
</dbReference>
<evidence type="ECO:0000259" key="2">
    <source>
        <dbReference type="PROSITE" id="PS51186"/>
    </source>
</evidence>
<dbReference type="Gene3D" id="3.40.630.30">
    <property type="match status" value="1"/>
</dbReference>
<evidence type="ECO:0000313" key="3">
    <source>
        <dbReference type="EMBL" id="OIP68034.1"/>
    </source>
</evidence>
<dbReference type="InterPro" id="IPR016181">
    <property type="entry name" value="Acyl_CoA_acyltransferase"/>
</dbReference>
<reference evidence="3 7" key="1">
    <citation type="journal article" date="2016" name="Environ. Microbiol.">
        <title>Genomic resolution of a cold subsurface aquifer community provides metabolic insights for novel microbes adapted to high CO concentrations.</title>
        <authorList>
            <person name="Probst A.J."/>
            <person name="Castelle C.J."/>
            <person name="Singh A."/>
            <person name="Brown C.T."/>
            <person name="Anantharaman K."/>
            <person name="Sharon I."/>
            <person name="Hug L.A."/>
            <person name="Burstein D."/>
            <person name="Emerson J.B."/>
            <person name="Thomas B.C."/>
            <person name="Banfield J.F."/>
        </authorList>
    </citation>
    <scope>NUCLEOTIDE SEQUENCE [LARGE SCALE GENOMIC DNA]</scope>
    <source>
        <strain evidence="3">CG2_30_33_13</strain>
    </source>
</reference>
<gene>
    <name evidence="4" type="primary">rimI</name>
    <name evidence="3" type="ORF">AUK42_06515</name>
    <name evidence="6" type="ORF">CO097_08180</name>
    <name evidence="5" type="ORF">COZ07_00505</name>
    <name evidence="4" type="ORF">COZ58_06690</name>
</gene>
<proteinExistence type="inferred from homology"/>
<evidence type="ECO:0000313" key="8">
    <source>
        <dbReference type="Proteomes" id="UP000228560"/>
    </source>
</evidence>
<accession>A0A2M7K6D6</accession>
<dbReference type="CDD" id="cd04301">
    <property type="entry name" value="NAT_SF"/>
    <property type="match status" value="1"/>
</dbReference>
<dbReference type="NCBIfam" id="TIGR01575">
    <property type="entry name" value="rimI"/>
    <property type="match status" value="1"/>
</dbReference>
<comment type="subcellular location">
    <subcellularLocation>
        <location evidence="1">Cytoplasm</location>
    </subcellularLocation>
</comment>
<dbReference type="GO" id="GO:0008999">
    <property type="term" value="F:protein-N-terminal-alanine acetyltransferase activity"/>
    <property type="evidence" value="ECO:0007669"/>
    <property type="project" value="UniProtKB-EC"/>
</dbReference>
<accession>A0A2M8C8P6</accession>
<dbReference type="RefSeq" id="WP_406606666.1">
    <property type="nucleotide sequence ID" value="NZ_PFKO01000018.1"/>
</dbReference>
<comment type="function">
    <text evidence="1">Acetylates the N-terminal alanine of ribosomal protein bS18.</text>
</comment>
<dbReference type="Proteomes" id="UP000228560">
    <property type="component" value="Unassembled WGS sequence"/>
</dbReference>
<dbReference type="PANTHER" id="PTHR47542">
    <property type="entry name" value="ACYL-COA N-ACYLTRANSFERASES (NAT) SUPERFAMILY PROTEIN"/>
    <property type="match status" value="1"/>
</dbReference>
<dbReference type="PROSITE" id="PS51186">
    <property type="entry name" value="GNAT"/>
    <property type="match status" value="1"/>
</dbReference>
<dbReference type="EMBL" id="MNYY01000128">
    <property type="protein sequence ID" value="OIP68034.1"/>
    <property type="molecule type" value="Genomic_DNA"/>
</dbReference>
<dbReference type="Pfam" id="PF00583">
    <property type="entry name" value="Acetyltransf_1"/>
    <property type="match status" value="1"/>
</dbReference>